<gene>
    <name evidence="1" type="ORF">LCGC14_2218890</name>
</gene>
<sequence>MKEVEKIVFILALIGVFLLGAGIERVYQETIEQEIKEDLAEDYSICLWAVVCIQEPNACLLEGYNERNIEQLILYCIMQPNIDKYIEEGLMEDFE</sequence>
<dbReference type="AlphaFoldDB" id="A0A0F9FP45"/>
<evidence type="ECO:0000313" key="1">
    <source>
        <dbReference type="EMBL" id="KKL59085.1"/>
    </source>
</evidence>
<dbReference type="EMBL" id="LAZR01029605">
    <property type="protein sequence ID" value="KKL59085.1"/>
    <property type="molecule type" value="Genomic_DNA"/>
</dbReference>
<reference evidence="1" key="1">
    <citation type="journal article" date="2015" name="Nature">
        <title>Complex archaea that bridge the gap between prokaryotes and eukaryotes.</title>
        <authorList>
            <person name="Spang A."/>
            <person name="Saw J.H."/>
            <person name="Jorgensen S.L."/>
            <person name="Zaremba-Niedzwiedzka K."/>
            <person name="Martijn J."/>
            <person name="Lind A.E."/>
            <person name="van Eijk R."/>
            <person name="Schleper C."/>
            <person name="Guy L."/>
            <person name="Ettema T.J."/>
        </authorList>
    </citation>
    <scope>NUCLEOTIDE SEQUENCE</scope>
</reference>
<comment type="caution">
    <text evidence="1">The sequence shown here is derived from an EMBL/GenBank/DDBJ whole genome shotgun (WGS) entry which is preliminary data.</text>
</comment>
<accession>A0A0F9FP45</accession>
<proteinExistence type="predicted"/>
<protein>
    <submittedName>
        <fullName evidence="1">Uncharacterized protein</fullName>
    </submittedName>
</protein>
<organism evidence="1">
    <name type="scientific">marine sediment metagenome</name>
    <dbReference type="NCBI Taxonomy" id="412755"/>
    <lineage>
        <taxon>unclassified sequences</taxon>
        <taxon>metagenomes</taxon>
        <taxon>ecological metagenomes</taxon>
    </lineage>
</organism>
<name>A0A0F9FP45_9ZZZZ</name>